<name>A0A085LUT0_9BILA</name>
<reference evidence="1 2" key="1">
    <citation type="journal article" date="2014" name="Nat. Genet.">
        <title>Genome and transcriptome of the porcine whipworm Trichuris suis.</title>
        <authorList>
            <person name="Jex A.R."/>
            <person name="Nejsum P."/>
            <person name="Schwarz E.M."/>
            <person name="Hu L."/>
            <person name="Young N.D."/>
            <person name="Hall R.S."/>
            <person name="Korhonen P.K."/>
            <person name="Liao S."/>
            <person name="Thamsborg S."/>
            <person name="Xia J."/>
            <person name="Xu P."/>
            <person name="Wang S."/>
            <person name="Scheerlinck J.P."/>
            <person name="Hofmann A."/>
            <person name="Sternberg P.W."/>
            <person name="Wang J."/>
            <person name="Gasser R.B."/>
        </authorList>
    </citation>
    <scope>NUCLEOTIDE SEQUENCE [LARGE SCALE GENOMIC DNA]</scope>
    <source>
        <strain evidence="1">DCEP-RM93M</strain>
    </source>
</reference>
<evidence type="ECO:0000313" key="2">
    <source>
        <dbReference type="Proteomes" id="UP000030764"/>
    </source>
</evidence>
<keyword evidence="2" id="KW-1185">Reference proteome</keyword>
<dbReference type="Proteomes" id="UP000030764">
    <property type="component" value="Unassembled WGS sequence"/>
</dbReference>
<gene>
    <name evidence="1" type="ORF">M513_10437</name>
</gene>
<evidence type="ECO:0000313" key="1">
    <source>
        <dbReference type="EMBL" id="KFD48726.1"/>
    </source>
</evidence>
<protein>
    <submittedName>
        <fullName evidence="1">Uncharacterized protein</fullName>
    </submittedName>
</protein>
<dbReference type="AlphaFoldDB" id="A0A085LUT0"/>
<accession>A0A085LUT0</accession>
<organism evidence="1 2">
    <name type="scientific">Trichuris suis</name>
    <name type="common">pig whipworm</name>
    <dbReference type="NCBI Taxonomy" id="68888"/>
    <lineage>
        <taxon>Eukaryota</taxon>
        <taxon>Metazoa</taxon>
        <taxon>Ecdysozoa</taxon>
        <taxon>Nematoda</taxon>
        <taxon>Enoplea</taxon>
        <taxon>Dorylaimia</taxon>
        <taxon>Trichinellida</taxon>
        <taxon>Trichuridae</taxon>
        <taxon>Trichuris</taxon>
    </lineage>
</organism>
<dbReference type="EMBL" id="KL363286">
    <property type="protein sequence ID" value="KFD48726.1"/>
    <property type="molecule type" value="Genomic_DNA"/>
</dbReference>
<sequence>MSNPRHFSSLAATRVQQSTEERLPYLTKQLSRPVQNPIVGKAGVLQRMPETAKQRLKLNSDTATLTRNDNKEEREIANKRDAFLQKVQRLSDLRIVRAAFISF</sequence>
<proteinExistence type="predicted"/>